<dbReference type="CDD" id="cd11386">
    <property type="entry name" value="MCP_signal"/>
    <property type="match status" value="1"/>
</dbReference>
<dbReference type="PRINTS" id="PR00260">
    <property type="entry name" value="CHEMTRNSDUCR"/>
</dbReference>
<feature type="domain" description="HAMP" evidence="8">
    <location>
        <begin position="433"/>
        <end position="486"/>
    </location>
</feature>
<dbReference type="AlphaFoldDB" id="A0A4D6GRQ4"/>
<dbReference type="InterPro" id="IPR004089">
    <property type="entry name" value="MCPsignal_dom"/>
</dbReference>
<dbReference type="GO" id="GO:0007165">
    <property type="term" value="P:signal transduction"/>
    <property type="evidence" value="ECO:0007669"/>
    <property type="project" value="UniProtKB-KW"/>
</dbReference>
<feature type="compositionally biased region" description="Polar residues" evidence="5">
    <location>
        <begin position="743"/>
        <end position="755"/>
    </location>
</feature>
<dbReference type="SUPFAM" id="SSF58104">
    <property type="entry name" value="Methyl-accepting chemotaxis protein (MCP) signaling domain"/>
    <property type="match status" value="1"/>
</dbReference>
<evidence type="ECO:0000259" key="7">
    <source>
        <dbReference type="PROSITE" id="PS50111"/>
    </source>
</evidence>
<evidence type="ECO:0000256" key="5">
    <source>
        <dbReference type="SAM" id="MobiDB-lite"/>
    </source>
</evidence>
<name>A0A4D6GRQ4_HALS9</name>
<reference evidence="9 10" key="1">
    <citation type="journal article" date="2019" name="Microbiol. Resour. Announc.">
        <title>The Genome Sequence of the Halobacterium salinarum Type Strain Is Closely Related to That of Laboratory Strains NRC-1 and R1.</title>
        <authorList>
            <person name="Pfeiffer F."/>
            <person name="Marchfelder A."/>
            <person name="Habermann B."/>
            <person name="Dyall-Smith M.L."/>
        </authorList>
    </citation>
    <scope>NUCLEOTIDE SEQUENCE [LARGE SCALE GENOMIC DNA]</scope>
    <source>
        <strain evidence="10">ATCC 33171 / DSM 3754 / JCM 8978 / NBRC 102687 / NCIMB 764 / 91-R6</strain>
    </source>
</reference>
<dbReference type="Gene3D" id="1.10.287.950">
    <property type="entry name" value="Methyl-accepting chemotaxis protein"/>
    <property type="match status" value="1"/>
</dbReference>
<keyword evidence="6" id="KW-0812">Transmembrane</keyword>
<keyword evidence="1 3" id="KW-0807">Transducer</keyword>
<dbReference type="GO" id="GO:0016020">
    <property type="term" value="C:membrane"/>
    <property type="evidence" value="ECO:0007669"/>
    <property type="project" value="InterPro"/>
</dbReference>
<gene>
    <name evidence="9" type="primary">htr16</name>
    <name evidence="9" type="ORF">HBSAL_03400</name>
</gene>
<evidence type="ECO:0000256" key="1">
    <source>
        <dbReference type="ARBA" id="ARBA00023224"/>
    </source>
</evidence>
<dbReference type="InterPro" id="IPR004090">
    <property type="entry name" value="Chemotax_Me-accpt_rcpt"/>
</dbReference>
<feature type="coiled-coil region" evidence="4">
    <location>
        <begin position="393"/>
        <end position="452"/>
    </location>
</feature>
<comment type="similarity">
    <text evidence="2">Belongs to the methyl-accepting chemotaxis (MCP) protein family.</text>
</comment>
<feature type="transmembrane region" description="Helical" evidence="6">
    <location>
        <begin position="22"/>
        <end position="44"/>
    </location>
</feature>
<dbReference type="GO" id="GO:0006935">
    <property type="term" value="P:chemotaxis"/>
    <property type="evidence" value="ECO:0007669"/>
    <property type="project" value="InterPro"/>
</dbReference>
<evidence type="ECO:0000313" key="10">
    <source>
        <dbReference type="Proteomes" id="UP000296216"/>
    </source>
</evidence>
<evidence type="ECO:0000256" key="4">
    <source>
        <dbReference type="SAM" id="Coils"/>
    </source>
</evidence>
<proteinExistence type="inferred from homology"/>
<feature type="domain" description="Methyl-accepting transducer" evidence="7">
    <location>
        <begin position="505"/>
        <end position="741"/>
    </location>
</feature>
<dbReference type="PANTHER" id="PTHR32089:SF112">
    <property type="entry name" value="LYSOZYME-LIKE PROTEIN-RELATED"/>
    <property type="match status" value="1"/>
</dbReference>
<evidence type="ECO:0000256" key="2">
    <source>
        <dbReference type="ARBA" id="ARBA00029447"/>
    </source>
</evidence>
<dbReference type="SMART" id="SM00283">
    <property type="entry name" value="MA"/>
    <property type="match status" value="1"/>
</dbReference>
<dbReference type="PROSITE" id="PS50111">
    <property type="entry name" value="CHEMOTAXIS_TRANSDUC_2"/>
    <property type="match status" value="1"/>
</dbReference>
<keyword evidence="6" id="KW-0472">Membrane</keyword>
<dbReference type="PROSITE" id="PS50885">
    <property type="entry name" value="HAMP"/>
    <property type="match status" value="2"/>
</dbReference>
<dbReference type="CDD" id="cd06225">
    <property type="entry name" value="HAMP"/>
    <property type="match status" value="2"/>
</dbReference>
<evidence type="ECO:0000259" key="8">
    <source>
        <dbReference type="PROSITE" id="PS50885"/>
    </source>
</evidence>
<evidence type="ECO:0000256" key="6">
    <source>
        <dbReference type="SAM" id="Phobius"/>
    </source>
</evidence>
<evidence type="ECO:0000313" key="9">
    <source>
        <dbReference type="EMBL" id="QCC44405.1"/>
    </source>
</evidence>
<feature type="region of interest" description="Disordered" evidence="5">
    <location>
        <begin position="740"/>
        <end position="770"/>
    </location>
</feature>
<feature type="compositionally biased region" description="Low complexity" evidence="5">
    <location>
        <begin position="759"/>
        <end position="770"/>
    </location>
</feature>
<dbReference type="Pfam" id="PF00015">
    <property type="entry name" value="MCPsignal"/>
    <property type="match status" value="1"/>
</dbReference>
<accession>A0A4D6GRQ4</accession>
<dbReference type="Proteomes" id="UP000296216">
    <property type="component" value="Chromosome"/>
</dbReference>
<feature type="domain" description="HAMP" evidence="8">
    <location>
        <begin position="313"/>
        <end position="366"/>
    </location>
</feature>
<feature type="transmembrane region" description="Helical" evidence="6">
    <location>
        <begin position="293"/>
        <end position="315"/>
    </location>
</feature>
<dbReference type="GO" id="GO:0004888">
    <property type="term" value="F:transmembrane signaling receptor activity"/>
    <property type="evidence" value="ECO:0007669"/>
    <property type="project" value="InterPro"/>
</dbReference>
<organism evidence="9 10">
    <name type="scientific">Halobacterium salinarum (strain ATCC 33171 / DSM 3754 / JCM 8978 / NBRC 102687 / NCIMB 764 / 91-R6)</name>
    <dbReference type="NCBI Taxonomy" id="2597657"/>
    <lineage>
        <taxon>Archaea</taxon>
        <taxon>Methanobacteriati</taxon>
        <taxon>Methanobacteriota</taxon>
        <taxon>Stenosarchaea group</taxon>
        <taxon>Halobacteria</taxon>
        <taxon>Halobacteriales</taxon>
        <taxon>Halobacteriaceae</taxon>
        <taxon>Halobacterium</taxon>
    </lineage>
</organism>
<keyword evidence="4" id="KW-0175">Coiled coil</keyword>
<dbReference type="InterPro" id="IPR003660">
    <property type="entry name" value="HAMP_dom"/>
</dbReference>
<dbReference type="Gene3D" id="6.10.340.10">
    <property type="match status" value="1"/>
</dbReference>
<evidence type="ECO:0000256" key="3">
    <source>
        <dbReference type="PROSITE-ProRule" id="PRU00284"/>
    </source>
</evidence>
<dbReference type="PANTHER" id="PTHR32089">
    <property type="entry name" value="METHYL-ACCEPTING CHEMOTAXIS PROTEIN MCPB"/>
    <property type="match status" value="1"/>
</dbReference>
<dbReference type="Pfam" id="PF00672">
    <property type="entry name" value="HAMP"/>
    <property type="match status" value="2"/>
</dbReference>
<keyword evidence="6" id="KW-1133">Transmembrane helix</keyword>
<protein>
    <submittedName>
        <fullName evidence="9">Transducer protein Htr16</fullName>
    </submittedName>
</protein>
<sequence>MSRVTLEDTLPDWVRRSYVRKFSVLAAVLIVSIVVTGVVTQTAVSNQLTDQQQATLLTNADQEAGSLEQWVQSQRSTVRTLSKHRGLTADSNAAVRQTLATEREFLPPEVAHLHYVGRQNGSIRASTDRQLEGAGIAATNIVWPQEQAFSDVSFETPDAVVQTWMYTDDGTPSVAYASPVPEEDALLIAVVRTSERAQRFTSAINGTKTTAVGDTTGDVLFDRNESAFLTQYQSIGGSGVIETIESQDRGTVVTEDTIIAFAAVQDDATNWVVVKETPKSDALAIANNVQTNIWVLLGLTLVGLVGFVAVVRAGLIGSLREITTQTAAIADGNLDQEIQDNGRIDEIGRVRSGFRDIKSYLQTVEGQAIALSQQDFDNDVLDDEVPGTLGESLTAMQTDLETFIEDLTDAREEAERSQRDAEQSREEAQALADSLERQAERFSTQMQQAADGDLTQRLDTDVDRESLAQIATAFNDMLVQLEALVDRIQATANAVDDRTHAMSASTDEIEQSSMSVAKSIEQISAGAENQNEKLTAAAGEMTDLSATVEEIASSSNNVAQQAEDAAAMGQDGQAAATDAIAEMDAIESKATQTVEEMQSLQEEVGRISDIVTMIDDIASQTDMLAINASIEAENASTSGDGFAVVADEVKSLAEDTATATDEVESLIAEVEASTSALAEDMYEMRDRVGDGQDTITDTAALLEDIVDRVEDANAGIQSINDATEDQAASVQEATRMVEEVASVSDQTAGEASNVSAAAEEQTSAIQEISQSAQSLQTQATELLDRAEQFDTS</sequence>
<dbReference type="EMBL" id="CP038631">
    <property type="protein sequence ID" value="QCC44405.1"/>
    <property type="molecule type" value="Genomic_DNA"/>
</dbReference>
<dbReference type="SMART" id="SM00304">
    <property type="entry name" value="HAMP"/>
    <property type="match status" value="2"/>
</dbReference>